<organism evidence="2 3">
    <name type="scientific">Desulfonema ishimotonii</name>
    <dbReference type="NCBI Taxonomy" id="45657"/>
    <lineage>
        <taxon>Bacteria</taxon>
        <taxon>Pseudomonadati</taxon>
        <taxon>Thermodesulfobacteriota</taxon>
        <taxon>Desulfobacteria</taxon>
        <taxon>Desulfobacterales</taxon>
        <taxon>Desulfococcaceae</taxon>
        <taxon>Desulfonema</taxon>
    </lineage>
</organism>
<reference evidence="3" key="2">
    <citation type="submission" date="2019-01" db="EMBL/GenBank/DDBJ databases">
        <title>Genome sequence of Desulfonema ishimotonii strain Tokyo 01.</title>
        <authorList>
            <person name="Fukui M."/>
        </authorList>
    </citation>
    <scope>NUCLEOTIDE SEQUENCE [LARGE SCALE GENOMIC DNA]</scope>
    <source>
        <strain evidence="3">Tokyo 01</strain>
    </source>
</reference>
<proteinExistence type="predicted"/>
<dbReference type="EMBL" id="BEXT01000001">
    <property type="protein sequence ID" value="GBC63250.1"/>
    <property type="molecule type" value="Genomic_DNA"/>
</dbReference>
<keyword evidence="3" id="KW-1185">Reference proteome</keyword>
<dbReference type="AlphaFoldDB" id="A0A401G209"/>
<dbReference type="OrthoDB" id="9790557at2"/>
<evidence type="ECO:0000313" key="2">
    <source>
        <dbReference type="EMBL" id="GBC63250.1"/>
    </source>
</evidence>
<reference evidence="3" key="1">
    <citation type="submission" date="2017-11" db="EMBL/GenBank/DDBJ databases">
        <authorList>
            <person name="Watanabe M."/>
            <person name="Kojima H."/>
        </authorList>
    </citation>
    <scope>NUCLEOTIDE SEQUENCE [LARGE SCALE GENOMIC DNA]</scope>
    <source>
        <strain evidence="3">Tokyo 01</strain>
    </source>
</reference>
<dbReference type="InterPro" id="IPR047668">
    <property type="entry name" value="DsrJ"/>
</dbReference>
<sequence>MPNKKIYDKGKVFAGLAVFVILMTFPFWYNHGQAAPAPKPELTKEAKAAKKCVRPTDFMKADHMQLLDTWRDTVVRDGARMYVNEEGKAFDMSLSNTCLECHSNKAEFCDKCHNYASVDPYCWDCHIDNPKEKK</sequence>
<gene>
    <name evidence="2" type="ORF">DENIS_4244</name>
</gene>
<dbReference type="Proteomes" id="UP000288096">
    <property type="component" value="Unassembled WGS sequence"/>
</dbReference>
<comment type="caution">
    <text evidence="2">The sequence shown here is derived from an EMBL/GenBank/DDBJ whole genome shotgun (WGS) entry which is preliminary data.</text>
</comment>
<evidence type="ECO:0000313" key="3">
    <source>
        <dbReference type="Proteomes" id="UP000288096"/>
    </source>
</evidence>
<dbReference type="SUPFAM" id="SSF48695">
    <property type="entry name" value="Multiheme cytochromes"/>
    <property type="match status" value="1"/>
</dbReference>
<name>A0A401G209_9BACT</name>
<evidence type="ECO:0000256" key="1">
    <source>
        <dbReference type="SAM" id="Phobius"/>
    </source>
</evidence>
<dbReference type="NCBIfam" id="NF038038">
    <property type="entry name" value="cytoc_DsrJ"/>
    <property type="match status" value="1"/>
</dbReference>
<accession>A0A401G209</accession>
<protein>
    <submittedName>
        <fullName evidence="2">Menaquinol oxidoreductase</fullName>
    </submittedName>
</protein>
<keyword evidence="1" id="KW-0472">Membrane</keyword>
<keyword evidence="1" id="KW-0812">Transmembrane</keyword>
<feature type="transmembrane region" description="Helical" evidence="1">
    <location>
        <begin position="12"/>
        <end position="29"/>
    </location>
</feature>
<keyword evidence="1" id="KW-1133">Transmembrane helix</keyword>
<dbReference type="InterPro" id="IPR036280">
    <property type="entry name" value="Multihaem_cyt_sf"/>
</dbReference>